<evidence type="ECO:0000313" key="7">
    <source>
        <dbReference type="Proteomes" id="UP001155027"/>
    </source>
</evidence>
<dbReference type="EC" id="3.5.99.6" evidence="4"/>
<feature type="domain" description="Glucosamine/galactosamine-6-phosphate isomerase" evidence="5">
    <location>
        <begin position="11"/>
        <end position="226"/>
    </location>
</feature>
<comment type="catalytic activity">
    <reaction evidence="1 4">
        <text>alpha-D-glucosamine 6-phosphate + H2O = beta-D-fructose 6-phosphate + NH4(+)</text>
        <dbReference type="Rhea" id="RHEA:12172"/>
        <dbReference type="ChEBI" id="CHEBI:15377"/>
        <dbReference type="ChEBI" id="CHEBI:28938"/>
        <dbReference type="ChEBI" id="CHEBI:57634"/>
        <dbReference type="ChEBI" id="CHEBI:75989"/>
        <dbReference type="EC" id="3.5.99.6"/>
    </reaction>
</comment>
<dbReference type="GO" id="GO:0006046">
    <property type="term" value="P:N-acetylglucosamine catabolic process"/>
    <property type="evidence" value="ECO:0007669"/>
    <property type="project" value="UniProtKB-UniRule"/>
</dbReference>
<dbReference type="GO" id="GO:0005975">
    <property type="term" value="P:carbohydrate metabolic process"/>
    <property type="evidence" value="ECO:0007669"/>
    <property type="project" value="InterPro"/>
</dbReference>
<organism evidence="6 7">
    <name type="scientific">Salinibacter ruber</name>
    <dbReference type="NCBI Taxonomy" id="146919"/>
    <lineage>
        <taxon>Bacteria</taxon>
        <taxon>Pseudomonadati</taxon>
        <taxon>Rhodothermota</taxon>
        <taxon>Rhodothermia</taxon>
        <taxon>Rhodothermales</taxon>
        <taxon>Salinibacteraceae</taxon>
        <taxon>Salinibacter</taxon>
    </lineage>
</organism>
<gene>
    <name evidence="4" type="primary">nagB</name>
    <name evidence="6" type="ORF">GGP71_003207</name>
</gene>
<feature type="active site" description="For ring-opening step" evidence="4">
    <location>
        <position position="143"/>
    </location>
</feature>
<evidence type="ECO:0000256" key="1">
    <source>
        <dbReference type="ARBA" id="ARBA00000644"/>
    </source>
</evidence>
<dbReference type="SUPFAM" id="SSF100950">
    <property type="entry name" value="NagB/RpiA/CoA transferase-like"/>
    <property type="match status" value="1"/>
</dbReference>
<protein>
    <recommendedName>
        <fullName evidence="4">Glucosamine-6-phosphate deaminase</fullName>
        <ecNumber evidence="4">3.5.99.6</ecNumber>
    </recommendedName>
    <alternativeName>
        <fullName evidence="4">GlcN6P deaminase</fullName>
        <shortName evidence="4">GNPDA</shortName>
    </alternativeName>
    <alternativeName>
        <fullName evidence="4">Glucosamine-6-phosphate isomerase</fullName>
    </alternativeName>
</protein>
<feature type="site" description="Part of the allosteric site" evidence="4">
    <location>
        <position position="153"/>
    </location>
</feature>
<keyword evidence="2 4" id="KW-0378">Hydrolase</keyword>
<dbReference type="InterPro" id="IPR037171">
    <property type="entry name" value="NagB/RpiA_transferase-like"/>
</dbReference>
<dbReference type="Proteomes" id="UP001155027">
    <property type="component" value="Unassembled WGS sequence"/>
</dbReference>
<dbReference type="GO" id="GO:0006043">
    <property type="term" value="P:glucosamine catabolic process"/>
    <property type="evidence" value="ECO:0007669"/>
    <property type="project" value="TreeGrafter"/>
</dbReference>
<dbReference type="FunFam" id="3.40.50.1360:FF:000003">
    <property type="entry name" value="Glucosamine-6-phosphate deaminase"/>
    <property type="match status" value="1"/>
</dbReference>
<comment type="activity regulation">
    <text evidence="4">Allosterically activated by N-acetylglucosamine 6-phosphate (GlcNAc6P).</text>
</comment>
<dbReference type="PROSITE" id="PS01161">
    <property type="entry name" value="GLC_GALNAC_ISOMERASE"/>
    <property type="match status" value="1"/>
</dbReference>
<dbReference type="GO" id="GO:0004342">
    <property type="term" value="F:glucosamine-6-phosphate deaminase activity"/>
    <property type="evidence" value="ECO:0007669"/>
    <property type="project" value="UniProtKB-UniRule"/>
</dbReference>
<dbReference type="PANTHER" id="PTHR11280">
    <property type="entry name" value="GLUCOSAMINE-6-PHOSPHATE ISOMERASE"/>
    <property type="match status" value="1"/>
</dbReference>
<dbReference type="GO" id="GO:0005737">
    <property type="term" value="C:cytoplasm"/>
    <property type="evidence" value="ECO:0007669"/>
    <property type="project" value="TreeGrafter"/>
</dbReference>
<evidence type="ECO:0000313" key="6">
    <source>
        <dbReference type="EMBL" id="MCS3679258.1"/>
    </source>
</evidence>
<feature type="active site" description="Proton acceptor; for ring-opening step" evidence="4">
    <location>
        <position position="138"/>
    </location>
</feature>
<accession>A0A9X2TDB4</accession>
<dbReference type="NCBIfam" id="NF001684">
    <property type="entry name" value="PRK00443.1-4"/>
    <property type="match status" value="1"/>
</dbReference>
<evidence type="ECO:0000256" key="2">
    <source>
        <dbReference type="ARBA" id="ARBA00022801"/>
    </source>
</evidence>
<comment type="function">
    <text evidence="4">Catalyzes the reversible isomerization-deamination of glucosamine 6-phosphate (GlcN6P) to form fructose 6-phosphate (Fru6P) and ammonium ion.</text>
</comment>
<comment type="similarity">
    <text evidence="4">Belongs to the glucosamine/galactosamine-6-phosphate isomerase family. NagB subfamily.</text>
</comment>
<dbReference type="GO" id="GO:0042802">
    <property type="term" value="F:identical protein binding"/>
    <property type="evidence" value="ECO:0007669"/>
    <property type="project" value="TreeGrafter"/>
</dbReference>
<sequence length="255" mass="28528">MLVEVVDNYETLSDRAAEVVIQQIREKPDSTLGFATGGTPKGLYNRLIEAHEESGLDFSKLTTFNLDEYVGLPPEHEQSYARYMWSNLFNHVNVTESQVHIPHGMAEDVDSHCQWYERRIEEAGGIDLQILGIGANGHIAFNEPGSSLGSRTRIKTLASKTVKDNARYFEDQDMVPEYAITMGVGTIMEADEVLLLASGERKAEAMKKTLEGHITAMTPASMVQMHRFAHIVIDEEAASELDYQHHHGIVEPKDE</sequence>
<dbReference type="NCBIfam" id="TIGR00502">
    <property type="entry name" value="nagB"/>
    <property type="match status" value="1"/>
</dbReference>
<comment type="pathway">
    <text evidence="4">Amino-sugar metabolism; N-acetylneuraminate degradation; D-fructose 6-phosphate from N-acetylneuraminate: step 5/5.</text>
</comment>
<evidence type="ECO:0000256" key="4">
    <source>
        <dbReference type="HAMAP-Rule" id="MF_01241"/>
    </source>
</evidence>
<dbReference type="InterPro" id="IPR006148">
    <property type="entry name" value="Glc/Gal-6P_isomerase"/>
</dbReference>
<feature type="active site" description="Proton acceptor; for enolization step" evidence="4">
    <location>
        <position position="67"/>
    </location>
</feature>
<dbReference type="EMBL" id="JANUAU010000015">
    <property type="protein sequence ID" value="MCS3679258.1"/>
    <property type="molecule type" value="Genomic_DNA"/>
</dbReference>
<dbReference type="HAMAP" id="MF_01241">
    <property type="entry name" value="GlcN6P_deamin"/>
    <property type="match status" value="1"/>
</dbReference>
<dbReference type="InterPro" id="IPR004547">
    <property type="entry name" value="Glucosamine6P_isomerase"/>
</dbReference>
<evidence type="ECO:0000259" key="5">
    <source>
        <dbReference type="Pfam" id="PF01182"/>
    </source>
</evidence>
<keyword evidence="3 4" id="KW-0119">Carbohydrate metabolism</keyword>
<feature type="site" description="Part of the allosteric site" evidence="4">
    <location>
        <position position="146"/>
    </location>
</feature>
<dbReference type="CDD" id="cd01399">
    <property type="entry name" value="GlcN6P_deaminase"/>
    <property type="match status" value="1"/>
</dbReference>
<name>A0A9X2TDB4_9BACT</name>
<feature type="active site" description="For ring-opening step" evidence="4">
    <location>
        <position position="136"/>
    </location>
</feature>
<dbReference type="PANTHER" id="PTHR11280:SF5">
    <property type="entry name" value="GLUCOSAMINE-6-PHOSPHATE ISOMERASE"/>
    <property type="match status" value="1"/>
</dbReference>
<feature type="site" description="Part of the allosteric site" evidence="4">
    <location>
        <position position="155"/>
    </location>
</feature>
<reference evidence="6" key="1">
    <citation type="submission" date="2022-08" db="EMBL/GenBank/DDBJ databases">
        <title>Genomic Encyclopedia of Type Strains, Phase V (KMG-V): Genome sequencing to study the core and pangenomes of soil and plant-associated prokaryotes.</title>
        <authorList>
            <person name="Whitman W."/>
        </authorList>
    </citation>
    <scope>NUCLEOTIDE SEQUENCE</scope>
    <source>
        <strain evidence="6">0</strain>
    </source>
</reference>
<dbReference type="RefSeq" id="WP_251930212.1">
    <property type="nucleotide sequence ID" value="NZ_CALTSD010000014.1"/>
</dbReference>
<dbReference type="InterPro" id="IPR018321">
    <property type="entry name" value="Glucosamine6P_isomerase_CS"/>
</dbReference>
<dbReference type="Pfam" id="PF01182">
    <property type="entry name" value="Glucosamine_iso"/>
    <property type="match status" value="1"/>
</dbReference>
<dbReference type="GO" id="GO:0019262">
    <property type="term" value="P:N-acetylneuraminate catabolic process"/>
    <property type="evidence" value="ECO:0007669"/>
    <property type="project" value="UniProtKB-UniRule"/>
</dbReference>
<dbReference type="Gene3D" id="3.40.50.1360">
    <property type="match status" value="1"/>
</dbReference>
<comment type="caution">
    <text evidence="4">Lacks conserved residue(s) required for the propagation of feature annotation.</text>
</comment>
<comment type="caution">
    <text evidence="6">The sequence shown here is derived from an EMBL/GenBank/DDBJ whole genome shotgun (WGS) entry which is preliminary data.</text>
</comment>
<feature type="site" description="Part of the allosteric site" evidence="4">
    <location>
        <position position="156"/>
    </location>
</feature>
<proteinExistence type="inferred from homology"/>
<dbReference type="AlphaFoldDB" id="A0A9X2TDB4"/>
<evidence type="ECO:0000256" key="3">
    <source>
        <dbReference type="ARBA" id="ARBA00023277"/>
    </source>
</evidence>
<keyword evidence="4" id="KW-0021">Allosteric enzyme</keyword>